<gene>
    <name evidence="3" type="ORF">GCM10022242_30420</name>
</gene>
<keyword evidence="4" id="KW-1185">Reference proteome</keyword>
<comment type="caution">
    <text evidence="3">The sequence shown here is derived from an EMBL/GenBank/DDBJ whole genome shotgun (WGS) entry which is preliminary data.</text>
</comment>
<dbReference type="Proteomes" id="UP001501821">
    <property type="component" value="Unassembled WGS sequence"/>
</dbReference>
<reference evidence="4" key="1">
    <citation type="journal article" date="2019" name="Int. J. Syst. Evol. Microbiol.">
        <title>The Global Catalogue of Microorganisms (GCM) 10K type strain sequencing project: providing services to taxonomists for standard genome sequencing and annotation.</title>
        <authorList>
            <consortium name="The Broad Institute Genomics Platform"/>
            <consortium name="The Broad Institute Genome Sequencing Center for Infectious Disease"/>
            <person name="Wu L."/>
            <person name="Ma J."/>
        </authorList>
    </citation>
    <scope>NUCLEOTIDE SEQUENCE [LARGE SCALE GENOMIC DNA]</scope>
    <source>
        <strain evidence="4">JCM 16953</strain>
    </source>
</reference>
<feature type="transmembrane region" description="Helical" evidence="2">
    <location>
        <begin position="31"/>
        <end position="51"/>
    </location>
</feature>
<feature type="compositionally biased region" description="Basic and acidic residues" evidence="1">
    <location>
        <begin position="11"/>
        <end position="21"/>
    </location>
</feature>
<evidence type="ECO:0000256" key="1">
    <source>
        <dbReference type="SAM" id="MobiDB-lite"/>
    </source>
</evidence>
<protein>
    <recommendedName>
        <fullName evidence="5">Discoidin domain-containing protein</fullName>
    </recommendedName>
</protein>
<evidence type="ECO:0008006" key="5">
    <source>
        <dbReference type="Google" id="ProtNLM"/>
    </source>
</evidence>
<evidence type="ECO:0000313" key="3">
    <source>
        <dbReference type="EMBL" id="GAA3827093.1"/>
    </source>
</evidence>
<evidence type="ECO:0000256" key="2">
    <source>
        <dbReference type="SAM" id="Phobius"/>
    </source>
</evidence>
<organism evidence="3 4">
    <name type="scientific">Nocardioides panacisoli</name>
    <dbReference type="NCBI Taxonomy" id="627624"/>
    <lineage>
        <taxon>Bacteria</taxon>
        <taxon>Bacillati</taxon>
        <taxon>Actinomycetota</taxon>
        <taxon>Actinomycetes</taxon>
        <taxon>Propionibacteriales</taxon>
        <taxon>Nocardioidaceae</taxon>
        <taxon>Nocardioides</taxon>
    </lineage>
</organism>
<keyword evidence="2" id="KW-1133">Transmembrane helix</keyword>
<accession>A0ABP7IU77</accession>
<feature type="compositionally biased region" description="Low complexity" evidence="1">
    <location>
        <begin position="66"/>
        <end position="75"/>
    </location>
</feature>
<keyword evidence="2" id="KW-0472">Membrane</keyword>
<keyword evidence="2" id="KW-0812">Transmembrane</keyword>
<dbReference type="EMBL" id="BAABAH010000012">
    <property type="protein sequence ID" value="GAA3827093.1"/>
    <property type="molecule type" value="Genomic_DNA"/>
</dbReference>
<feature type="region of interest" description="Disordered" evidence="1">
    <location>
        <begin position="59"/>
        <end position="122"/>
    </location>
</feature>
<feature type="region of interest" description="Disordered" evidence="1">
    <location>
        <begin position="1"/>
        <end position="21"/>
    </location>
</feature>
<evidence type="ECO:0000313" key="4">
    <source>
        <dbReference type="Proteomes" id="UP001501821"/>
    </source>
</evidence>
<sequence>MRCGPLTDNGRVTDDQERDRESTLRPVLNGLLALVAVALAVGMVLGGAALIGTQALGLSGGDDGSSGDSLEGESLYLPPFHKTSEGGPAITLDTQGSDRAGNGGPTQPTDEPSDSKSPKSGQISLQTVETSVGNFEHIDLTGVYPGGEGAILQVQRFENGAWADFEATIPVSNETFSTYIQTGVAGLNRFRVIDNATGVSSNEVRVRVE</sequence>
<name>A0ABP7IU77_9ACTN</name>
<proteinExistence type="predicted"/>